<dbReference type="Gene3D" id="3.40.50.150">
    <property type="entry name" value="Vaccinia Virus protein VP39"/>
    <property type="match status" value="1"/>
</dbReference>
<evidence type="ECO:0000313" key="1">
    <source>
        <dbReference type="EMBL" id="EFC50089.1"/>
    </source>
</evidence>
<evidence type="ECO:0000313" key="2">
    <source>
        <dbReference type="Proteomes" id="UP000006671"/>
    </source>
</evidence>
<dbReference type="GO" id="GO:0005737">
    <property type="term" value="C:cytoplasm"/>
    <property type="evidence" value="ECO:0007669"/>
    <property type="project" value="TreeGrafter"/>
</dbReference>
<dbReference type="OrthoDB" id="46564at2759"/>
<dbReference type="eggNOG" id="KOG2920">
    <property type="taxonomic scope" value="Eukaryota"/>
</dbReference>
<dbReference type="RefSeq" id="XP_002682833.1">
    <property type="nucleotide sequence ID" value="XM_002682787.1"/>
</dbReference>
<organism evidence="2">
    <name type="scientific">Naegleria gruberi</name>
    <name type="common">Amoeba</name>
    <dbReference type="NCBI Taxonomy" id="5762"/>
    <lineage>
        <taxon>Eukaryota</taxon>
        <taxon>Discoba</taxon>
        <taxon>Heterolobosea</taxon>
        <taxon>Tetramitia</taxon>
        <taxon>Eutetramitia</taxon>
        <taxon>Vahlkampfiidae</taxon>
        <taxon>Naegleria</taxon>
    </lineage>
</organism>
<dbReference type="KEGG" id="ngr:NAEGRDRAFT_3701"/>
<reference evidence="1 2" key="1">
    <citation type="journal article" date="2010" name="Cell">
        <title>The genome of Naegleria gruberi illuminates early eukaryotic versatility.</title>
        <authorList>
            <person name="Fritz-Laylin L.K."/>
            <person name="Prochnik S.E."/>
            <person name="Ginger M.L."/>
            <person name="Dacks J.B."/>
            <person name="Carpenter M.L."/>
            <person name="Field M.C."/>
            <person name="Kuo A."/>
            <person name="Paredez A."/>
            <person name="Chapman J."/>
            <person name="Pham J."/>
            <person name="Shu S."/>
            <person name="Neupane R."/>
            <person name="Cipriano M."/>
            <person name="Mancuso J."/>
            <person name="Tu H."/>
            <person name="Salamov A."/>
            <person name="Lindquist E."/>
            <person name="Shapiro H."/>
            <person name="Lucas S."/>
            <person name="Grigoriev I.V."/>
            <person name="Cande W.Z."/>
            <person name="Fulton C."/>
            <person name="Rokhsar D.S."/>
            <person name="Dawson S.C."/>
        </authorList>
    </citation>
    <scope>NUCLEOTIDE SEQUENCE [LARGE SCALE GENOMIC DNA]</scope>
    <source>
        <strain evidence="1 2">NEG-M</strain>
    </source>
</reference>
<dbReference type="SUPFAM" id="SSF53335">
    <property type="entry name" value="S-adenosyl-L-methionine-dependent methyltransferases"/>
    <property type="match status" value="1"/>
</dbReference>
<dbReference type="GeneID" id="8863220"/>
<keyword evidence="2" id="KW-1185">Reference proteome</keyword>
<dbReference type="FunCoup" id="D2UZ46">
    <property type="interactions" value="110"/>
</dbReference>
<feature type="non-terminal residue" evidence="1">
    <location>
        <position position="204"/>
    </location>
</feature>
<protein>
    <submittedName>
        <fullName evidence="1">Predicted protein</fullName>
    </submittedName>
</protein>
<dbReference type="Proteomes" id="UP000006671">
    <property type="component" value="Unassembled WGS sequence"/>
</dbReference>
<sequence length="204" mass="23528">LKYKGEHILWGNYLYNAAKCIGEYFYNNQHLVKDKSVVELGAAGGLPALVCGKLGSSKVVITDIDHGDLIPNLAVNVELNFDKEDKRVQVRGHAWGEKLDETFAGEKHTYDVLILSDVLFNHVCHYQLLDSCDYLSHENSIIYVSYTHHRPWLIKEDLEFFTRAKERGYMVEPVFDRKYPPMFENDPGDVEERSTVHVQIMKHD</sequence>
<feature type="non-terminal residue" evidence="1">
    <location>
        <position position="1"/>
    </location>
</feature>
<dbReference type="AlphaFoldDB" id="D2UZ46"/>
<dbReference type="InterPro" id="IPR029063">
    <property type="entry name" value="SAM-dependent_MTases_sf"/>
</dbReference>
<dbReference type="InParanoid" id="D2UZ46"/>
<dbReference type="PANTHER" id="PTHR14614">
    <property type="entry name" value="HEPATOCELLULAR CARCINOMA-ASSOCIATED ANTIGEN"/>
    <property type="match status" value="1"/>
</dbReference>
<accession>D2UZ46</accession>
<dbReference type="VEuPathDB" id="AmoebaDB:NAEGRDRAFT_3701"/>
<dbReference type="Pfam" id="PF10294">
    <property type="entry name" value="Methyltransf_16"/>
    <property type="match status" value="1"/>
</dbReference>
<dbReference type="EMBL" id="GG738846">
    <property type="protein sequence ID" value="EFC50089.1"/>
    <property type="molecule type" value="Genomic_DNA"/>
</dbReference>
<proteinExistence type="predicted"/>
<dbReference type="STRING" id="5762.D2UZ46"/>
<dbReference type="InterPro" id="IPR019410">
    <property type="entry name" value="Methyltransf_16"/>
</dbReference>
<dbReference type="PANTHER" id="PTHR14614:SF10">
    <property type="entry name" value="PROTEIN N-TERMINAL AND LYSINE N-METHYLTRANSFERASE EFM7"/>
    <property type="match status" value="1"/>
</dbReference>
<dbReference type="OMA" id="SEYPLEW"/>
<name>D2UZ46_NAEGR</name>
<gene>
    <name evidence="1" type="ORF">NAEGRDRAFT_3701</name>
</gene>